<gene>
    <name evidence="1" type="ORF">LCGC14_1381330</name>
</gene>
<evidence type="ECO:0000313" key="1">
    <source>
        <dbReference type="EMBL" id="KKM76320.1"/>
    </source>
</evidence>
<name>A0A0F9MI24_9ZZZZ</name>
<proteinExistence type="predicted"/>
<reference evidence="1" key="1">
    <citation type="journal article" date="2015" name="Nature">
        <title>Complex archaea that bridge the gap between prokaryotes and eukaryotes.</title>
        <authorList>
            <person name="Spang A."/>
            <person name="Saw J.H."/>
            <person name="Jorgensen S.L."/>
            <person name="Zaremba-Niedzwiedzka K."/>
            <person name="Martijn J."/>
            <person name="Lind A.E."/>
            <person name="van Eijk R."/>
            <person name="Schleper C."/>
            <person name="Guy L."/>
            <person name="Ettema T.J."/>
        </authorList>
    </citation>
    <scope>NUCLEOTIDE SEQUENCE</scope>
</reference>
<protein>
    <submittedName>
        <fullName evidence="1">Uncharacterized protein</fullName>
    </submittedName>
</protein>
<accession>A0A0F9MI24</accession>
<organism evidence="1">
    <name type="scientific">marine sediment metagenome</name>
    <dbReference type="NCBI Taxonomy" id="412755"/>
    <lineage>
        <taxon>unclassified sequences</taxon>
        <taxon>metagenomes</taxon>
        <taxon>ecological metagenomes</taxon>
    </lineage>
</organism>
<dbReference type="AlphaFoldDB" id="A0A0F9MI24"/>
<comment type="caution">
    <text evidence="1">The sequence shown here is derived from an EMBL/GenBank/DDBJ whole genome shotgun (WGS) entry which is preliminary data.</text>
</comment>
<dbReference type="EMBL" id="LAZR01008829">
    <property type="protein sequence ID" value="KKM76320.1"/>
    <property type="molecule type" value="Genomic_DNA"/>
</dbReference>
<sequence length="43" mass="5025">MNYFLSALSAFKVDVYTYISTVDYKKKAESLYRKKLLVFGIPI</sequence>